<keyword evidence="1" id="KW-0472">Membrane</keyword>
<dbReference type="RefSeq" id="WP_229701415.1">
    <property type="nucleotide sequence ID" value="NZ_BMMV01000040.1"/>
</dbReference>
<evidence type="ECO:0000313" key="2">
    <source>
        <dbReference type="EMBL" id="GGK30315.1"/>
    </source>
</evidence>
<keyword evidence="3" id="KW-1185">Reference proteome</keyword>
<protein>
    <submittedName>
        <fullName evidence="2">Uncharacterized protein</fullName>
    </submittedName>
</protein>
<sequence length="172" mass="18616">MWTLDSHLDNLPLRSKRAKRRETRANLHAAAADVGTAEAILGLGDLRSLAAGYLAAEYGEHGPRPSYTMGAVWLIMVHVIAGLLAVAGKAAFTAGVRAAEPRATGDFHWPGVRYVINEATITLRDGATGATAGGSWTPLFYLLSVIAFVVGGQLWRLLPQWRRRYPRAAPQE</sequence>
<reference evidence="3" key="1">
    <citation type="journal article" date="2019" name="Int. J. Syst. Evol. Microbiol.">
        <title>The Global Catalogue of Microorganisms (GCM) 10K type strain sequencing project: providing services to taxonomists for standard genome sequencing and annotation.</title>
        <authorList>
            <consortium name="The Broad Institute Genomics Platform"/>
            <consortium name="The Broad Institute Genome Sequencing Center for Infectious Disease"/>
            <person name="Wu L."/>
            <person name="Ma J."/>
        </authorList>
    </citation>
    <scope>NUCLEOTIDE SEQUENCE [LARGE SCALE GENOMIC DNA]</scope>
    <source>
        <strain evidence="3">CGMCC 4.7275</strain>
    </source>
</reference>
<comment type="caution">
    <text evidence="2">The sequence shown here is derived from an EMBL/GenBank/DDBJ whole genome shotgun (WGS) entry which is preliminary data.</text>
</comment>
<keyword evidence="1" id="KW-0812">Transmembrane</keyword>
<organism evidence="2 3">
    <name type="scientific">Streptomyces camponoticapitis</name>
    <dbReference type="NCBI Taxonomy" id="1616125"/>
    <lineage>
        <taxon>Bacteria</taxon>
        <taxon>Bacillati</taxon>
        <taxon>Actinomycetota</taxon>
        <taxon>Actinomycetes</taxon>
        <taxon>Kitasatosporales</taxon>
        <taxon>Streptomycetaceae</taxon>
        <taxon>Streptomyces</taxon>
    </lineage>
</organism>
<dbReference type="Proteomes" id="UP000660265">
    <property type="component" value="Unassembled WGS sequence"/>
</dbReference>
<accession>A0ABQ2EX80</accession>
<evidence type="ECO:0000256" key="1">
    <source>
        <dbReference type="SAM" id="Phobius"/>
    </source>
</evidence>
<dbReference type="EMBL" id="BMMV01000040">
    <property type="protein sequence ID" value="GGK30315.1"/>
    <property type="molecule type" value="Genomic_DNA"/>
</dbReference>
<proteinExistence type="predicted"/>
<gene>
    <name evidence="2" type="ORF">GCM10011583_72700</name>
</gene>
<keyword evidence="1" id="KW-1133">Transmembrane helix</keyword>
<feature type="transmembrane region" description="Helical" evidence="1">
    <location>
        <begin position="71"/>
        <end position="92"/>
    </location>
</feature>
<evidence type="ECO:0000313" key="3">
    <source>
        <dbReference type="Proteomes" id="UP000660265"/>
    </source>
</evidence>
<name>A0ABQ2EX80_9ACTN</name>
<feature type="transmembrane region" description="Helical" evidence="1">
    <location>
        <begin position="139"/>
        <end position="158"/>
    </location>
</feature>